<reference evidence="1 2" key="1">
    <citation type="submission" date="2021-06" db="EMBL/GenBank/DDBJ databases">
        <title>Caerostris extrusa draft genome.</title>
        <authorList>
            <person name="Kono N."/>
            <person name="Arakawa K."/>
        </authorList>
    </citation>
    <scope>NUCLEOTIDE SEQUENCE [LARGE SCALE GENOMIC DNA]</scope>
</reference>
<comment type="caution">
    <text evidence="1">The sequence shown here is derived from an EMBL/GenBank/DDBJ whole genome shotgun (WGS) entry which is preliminary data.</text>
</comment>
<dbReference type="Proteomes" id="UP001054945">
    <property type="component" value="Unassembled WGS sequence"/>
</dbReference>
<protein>
    <submittedName>
        <fullName evidence="1">Uncharacterized protein</fullName>
    </submittedName>
</protein>
<organism evidence="1 2">
    <name type="scientific">Caerostris extrusa</name>
    <name type="common">Bark spider</name>
    <name type="synonym">Caerostris bankana</name>
    <dbReference type="NCBI Taxonomy" id="172846"/>
    <lineage>
        <taxon>Eukaryota</taxon>
        <taxon>Metazoa</taxon>
        <taxon>Ecdysozoa</taxon>
        <taxon>Arthropoda</taxon>
        <taxon>Chelicerata</taxon>
        <taxon>Arachnida</taxon>
        <taxon>Araneae</taxon>
        <taxon>Araneomorphae</taxon>
        <taxon>Entelegynae</taxon>
        <taxon>Araneoidea</taxon>
        <taxon>Araneidae</taxon>
        <taxon>Caerostris</taxon>
    </lineage>
</organism>
<gene>
    <name evidence="1" type="ORF">CEXT_672621</name>
</gene>
<evidence type="ECO:0000313" key="1">
    <source>
        <dbReference type="EMBL" id="GIY94200.1"/>
    </source>
</evidence>
<dbReference type="EMBL" id="BPLR01000364">
    <property type="protein sequence ID" value="GIY94200.1"/>
    <property type="molecule type" value="Genomic_DNA"/>
</dbReference>
<dbReference type="AlphaFoldDB" id="A0AAV4XJU3"/>
<sequence>MLFCTNNRPLSLIIEERALWLWNNLIRDCCSMLLWDHVSTETDRILKTQREVFVQGVANLISHFSIDYGAQQFLLSCNPFEAKTFSIQFDLSKVCLKGKDNDKVLKSVV</sequence>
<proteinExistence type="predicted"/>
<name>A0AAV4XJU3_CAEEX</name>
<accession>A0AAV4XJU3</accession>
<keyword evidence="2" id="KW-1185">Reference proteome</keyword>
<evidence type="ECO:0000313" key="2">
    <source>
        <dbReference type="Proteomes" id="UP001054945"/>
    </source>
</evidence>